<dbReference type="AlphaFoldDB" id="A0A0C2GG73"/>
<evidence type="ECO:0000313" key="2">
    <source>
        <dbReference type="Proteomes" id="UP000054047"/>
    </source>
</evidence>
<gene>
    <name evidence="1" type="ORF">ANCDUO_09621</name>
</gene>
<sequence length="74" mass="8604">MVSLAPFDYEKAFDNEPMSYCQHWSIKDWMRHSKFSINGDNQSTFNELSNILHESVGVLQGILDCTFLANTMIW</sequence>
<protein>
    <submittedName>
        <fullName evidence="1">Uncharacterized protein</fullName>
    </submittedName>
</protein>
<keyword evidence="2" id="KW-1185">Reference proteome</keyword>
<proteinExistence type="predicted"/>
<dbReference type="Proteomes" id="UP000054047">
    <property type="component" value="Unassembled WGS sequence"/>
</dbReference>
<reference evidence="1 2" key="1">
    <citation type="submission" date="2013-12" db="EMBL/GenBank/DDBJ databases">
        <title>Draft genome of the parsitic nematode Ancylostoma duodenale.</title>
        <authorList>
            <person name="Mitreva M."/>
        </authorList>
    </citation>
    <scope>NUCLEOTIDE SEQUENCE [LARGE SCALE GENOMIC DNA]</scope>
    <source>
        <strain evidence="1 2">Zhejiang</strain>
    </source>
</reference>
<dbReference type="EMBL" id="KN731253">
    <property type="protein sequence ID" value="KIH60135.1"/>
    <property type="molecule type" value="Genomic_DNA"/>
</dbReference>
<evidence type="ECO:0000313" key="1">
    <source>
        <dbReference type="EMBL" id="KIH60135.1"/>
    </source>
</evidence>
<accession>A0A0C2GG73</accession>
<name>A0A0C2GG73_9BILA</name>
<organism evidence="1 2">
    <name type="scientific">Ancylostoma duodenale</name>
    <dbReference type="NCBI Taxonomy" id="51022"/>
    <lineage>
        <taxon>Eukaryota</taxon>
        <taxon>Metazoa</taxon>
        <taxon>Ecdysozoa</taxon>
        <taxon>Nematoda</taxon>
        <taxon>Chromadorea</taxon>
        <taxon>Rhabditida</taxon>
        <taxon>Rhabditina</taxon>
        <taxon>Rhabditomorpha</taxon>
        <taxon>Strongyloidea</taxon>
        <taxon>Ancylostomatidae</taxon>
        <taxon>Ancylostomatinae</taxon>
        <taxon>Ancylostoma</taxon>
    </lineage>
</organism>